<dbReference type="GO" id="GO:0006396">
    <property type="term" value="P:RNA processing"/>
    <property type="evidence" value="ECO:0007669"/>
    <property type="project" value="TreeGrafter"/>
</dbReference>
<dbReference type="GO" id="GO:0003729">
    <property type="term" value="F:mRNA binding"/>
    <property type="evidence" value="ECO:0007669"/>
    <property type="project" value="TreeGrafter"/>
</dbReference>
<proteinExistence type="inferred from homology"/>
<evidence type="ECO:0000256" key="3">
    <source>
        <dbReference type="PROSITE-ProRule" id="PRU00708"/>
    </source>
</evidence>
<dbReference type="PROSITE" id="PS51375">
    <property type="entry name" value="PPR"/>
    <property type="match status" value="5"/>
</dbReference>
<evidence type="ECO:0008006" key="6">
    <source>
        <dbReference type="Google" id="ProtNLM"/>
    </source>
</evidence>
<feature type="repeat" description="PPR" evidence="3">
    <location>
        <begin position="128"/>
        <end position="163"/>
    </location>
</feature>
<evidence type="ECO:0000313" key="4">
    <source>
        <dbReference type="EMBL" id="GAA0164359.1"/>
    </source>
</evidence>
<feature type="repeat" description="PPR" evidence="3">
    <location>
        <begin position="199"/>
        <end position="233"/>
    </location>
</feature>
<dbReference type="PANTHER" id="PTHR47934">
    <property type="entry name" value="PENTATRICOPEPTIDE REPEAT-CONTAINING PROTEIN PET309, MITOCHONDRIAL"/>
    <property type="match status" value="1"/>
</dbReference>
<dbReference type="PANTHER" id="PTHR47934:SF19">
    <property type="entry name" value="PENTATRICOPEPTIDE REPEAT-CONTAINING PROTEIN MITOCHONDRIAL"/>
    <property type="match status" value="1"/>
</dbReference>
<dbReference type="NCBIfam" id="TIGR00756">
    <property type="entry name" value="PPR"/>
    <property type="match status" value="5"/>
</dbReference>
<gene>
    <name evidence="4" type="ORF">LIER_43681</name>
</gene>
<dbReference type="GO" id="GO:0005739">
    <property type="term" value="C:mitochondrion"/>
    <property type="evidence" value="ECO:0007669"/>
    <property type="project" value="TreeGrafter"/>
</dbReference>
<dbReference type="GO" id="GO:0007005">
    <property type="term" value="P:mitochondrion organization"/>
    <property type="evidence" value="ECO:0007669"/>
    <property type="project" value="TreeGrafter"/>
</dbReference>
<feature type="repeat" description="PPR" evidence="3">
    <location>
        <begin position="164"/>
        <end position="198"/>
    </location>
</feature>
<feature type="repeat" description="PPR" evidence="3">
    <location>
        <begin position="93"/>
        <end position="127"/>
    </location>
</feature>
<dbReference type="Gene3D" id="1.25.40.10">
    <property type="entry name" value="Tetratricopeptide repeat domain"/>
    <property type="match status" value="2"/>
</dbReference>
<comment type="caution">
    <text evidence="4">The sequence shown here is derived from an EMBL/GenBank/DDBJ whole genome shotgun (WGS) entry which is preliminary data.</text>
</comment>
<dbReference type="InterPro" id="IPR051114">
    <property type="entry name" value="Mito_RNA_Proc_CCM1"/>
</dbReference>
<protein>
    <recommendedName>
        <fullName evidence="6">Pentatricopeptide repeat-containing protein</fullName>
    </recommendedName>
</protein>
<dbReference type="InterPro" id="IPR002885">
    <property type="entry name" value="PPR_rpt"/>
</dbReference>
<dbReference type="Proteomes" id="UP001454036">
    <property type="component" value="Unassembled WGS sequence"/>
</dbReference>
<keyword evidence="2" id="KW-0677">Repeat</keyword>
<dbReference type="SUPFAM" id="SSF48452">
    <property type="entry name" value="TPR-like"/>
    <property type="match status" value="1"/>
</dbReference>
<evidence type="ECO:0000313" key="5">
    <source>
        <dbReference type="Proteomes" id="UP001454036"/>
    </source>
</evidence>
<feature type="repeat" description="PPR" evidence="3">
    <location>
        <begin position="267"/>
        <end position="301"/>
    </location>
</feature>
<accession>A0AAV3QJV0</accession>
<keyword evidence="5" id="KW-1185">Reference proteome</keyword>
<dbReference type="Pfam" id="PF13041">
    <property type="entry name" value="PPR_2"/>
    <property type="match status" value="3"/>
</dbReference>
<organism evidence="4 5">
    <name type="scientific">Lithospermum erythrorhizon</name>
    <name type="common">Purple gromwell</name>
    <name type="synonym">Lithospermum officinale var. erythrorhizon</name>
    <dbReference type="NCBI Taxonomy" id="34254"/>
    <lineage>
        <taxon>Eukaryota</taxon>
        <taxon>Viridiplantae</taxon>
        <taxon>Streptophyta</taxon>
        <taxon>Embryophyta</taxon>
        <taxon>Tracheophyta</taxon>
        <taxon>Spermatophyta</taxon>
        <taxon>Magnoliopsida</taxon>
        <taxon>eudicotyledons</taxon>
        <taxon>Gunneridae</taxon>
        <taxon>Pentapetalae</taxon>
        <taxon>asterids</taxon>
        <taxon>lamiids</taxon>
        <taxon>Boraginales</taxon>
        <taxon>Boraginaceae</taxon>
        <taxon>Boraginoideae</taxon>
        <taxon>Lithospermeae</taxon>
        <taxon>Lithospermum</taxon>
    </lineage>
</organism>
<comment type="similarity">
    <text evidence="1">Belongs to the PPR family. P subfamily.</text>
</comment>
<dbReference type="InterPro" id="IPR011990">
    <property type="entry name" value="TPR-like_helical_dom_sf"/>
</dbReference>
<dbReference type="Pfam" id="PF01535">
    <property type="entry name" value="PPR"/>
    <property type="match status" value="1"/>
</dbReference>
<dbReference type="EMBL" id="BAABME010037486">
    <property type="protein sequence ID" value="GAA0164359.1"/>
    <property type="molecule type" value="Genomic_DNA"/>
</dbReference>
<evidence type="ECO:0000256" key="1">
    <source>
        <dbReference type="ARBA" id="ARBA00007626"/>
    </source>
</evidence>
<name>A0AAV3QJV0_LITER</name>
<sequence length="404" mass="45285">MSSSLALRHLRHLSTTTPTPSSLSIAQAKSRLKSEYNPDKALQIYSSISKDNTSPLSTRYAQEYTVKRLAKAYRFDQIKAFLESHKKDPKIKNEGFLASIIRSYGVAGLFDEALKIYTEMDDLGTPRSSISFNALLSAHVRGKRFEDALKVFDEMPQRHGFKPDKVSYGILVKAYCGMGKVDLAMERLREMEENGVEITSVTYTTVLHSFFQKGMVDEAEKVWNDMVSKGCADVGAYNVRIMNAHGGNVEDVKELIEEMSNNGLVPDAITYNYLMTSYCKRNSMDEAIKVFDDLESNGCQPNAATFRTLVFHLCKNGRFETAHDFFKKSVVAHKIPDFNTLKYLVEGLVKNSKTEEAKEMILCIKKKFPPNVVKAWGKLEKELGFGIAHNDESASVGSEKVASA</sequence>
<dbReference type="AlphaFoldDB" id="A0AAV3QJV0"/>
<evidence type="ECO:0000256" key="2">
    <source>
        <dbReference type="ARBA" id="ARBA00022737"/>
    </source>
</evidence>
<reference evidence="4 5" key="1">
    <citation type="submission" date="2024-01" db="EMBL/GenBank/DDBJ databases">
        <title>The complete chloroplast genome sequence of Lithospermum erythrorhizon: insights into the phylogenetic relationship among Boraginaceae species and the maternal lineages of purple gromwells.</title>
        <authorList>
            <person name="Okada T."/>
            <person name="Watanabe K."/>
        </authorList>
    </citation>
    <scope>NUCLEOTIDE SEQUENCE [LARGE SCALE GENOMIC DNA]</scope>
</reference>